<accession>A0ABX0MFX3</accession>
<dbReference type="InterPro" id="IPR011010">
    <property type="entry name" value="DNA_brk_join_enz"/>
</dbReference>
<evidence type="ECO:0000313" key="10">
    <source>
        <dbReference type="Proteomes" id="UP000819052"/>
    </source>
</evidence>
<evidence type="ECO:0000256" key="6">
    <source>
        <dbReference type="SAM" id="MobiDB-lite"/>
    </source>
</evidence>
<dbReference type="PANTHER" id="PTHR30349">
    <property type="entry name" value="PHAGE INTEGRASE-RELATED"/>
    <property type="match status" value="1"/>
</dbReference>
<dbReference type="SUPFAM" id="SSF56349">
    <property type="entry name" value="DNA breaking-rejoining enzymes"/>
    <property type="match status" value="1"/>
</dbReference>
<reference evidence="9 10" key="1">
    <citation type="submission" date="2019-09" db="EMBL/GenBank/DDBJ databases">
        <title>Taxonomy of Antarctic Massilia spp.: description of Massilia rubra sp. nov., Massilia aquatica sp. nov., Massilia mucilaginosa sp. nov., Massilia frigida sp. nov. isolated from streams, lakes and regoliths.</title>
        <authorList>
            <person name="Holochova P."/>
            <person name="Sedlacek I."/>
            <person name="Kralova S."/>
            <person name="Maslanova I."/>
            <person name="Busse H.-J."/>
            <person name="Stankova E."/>
            <person name="Vrbovska V."/>
            <person name="Kovarovic V."/>
            <person name="Bartak M."/>
            <person name="Svec P."/>
            <person name="Pantucek R."/>
        </authorList>
    </citation>
    <scope>NUCLEOTIDE SEQUENCE [LARGE SCALE GENOMIC DNA]</scope>
    <source>
        <strain evidence="9 10">CCM 8693</strain>
    </source>
</reference>
<evidence type="ECO:0000259" key="8">
    <source>
        <dbReference type="PROSITE" id="PS51900"/>
    </source>
</evidence>
<evidence type="ECO:0000313" key="9">
    <source>
        <dbReference type="EMBL" id="NHZ42796.1"/>
    </source>
</evidence>
<sequence length="439" mass="49705">MSELNSTEAHAPDDSIYWVISHAPASSVLPERFPIIVDELTRVVCEPALLYLYEKFVKNNSNKIVENTLDASAEDLKEWFRFCEEFGLPWTFASESDITAFNKAMRATISPLTGQRYKTATINRRKTTIRQFYVWARGNKMYRKAPPADSLLDPELDFTAVNARIRKPLKVAADENKEVSVIQATQSQKILKALGPLPSERTAQRDFNQNSAPPVTGEIIPKPKSSRDRIATQVSLETGMRISEVCGLPLKKFARLADPASDTVDVHIKIIGKGNKSRRVDFPGWLILEIKNYIRCESQEILTALNGSNEPQALFINPLSAGTHAGKPLQVRTLQRAFLNACRSAGETKVEKIQKFDSSGVLTVHHVDTPLFNYHDTRHTYAVWTYYTRKKTDPEPWLYIQARLGHVDLKTTLQRYLKLASDFEPDISDRYLKLVKPNA</sequence>
<dbReference type="Pfam" id="PF02899">
    <property type="entry name" value="Phage_int_SAM_1"/>
    <property type="match status" value="1"/>
</dbReference>
<evidence type="ECO:0000256" key="4">
    <source>
        <dbReference type="ARBA" id="ARBA00023172"/>
    </source>
</evidence>
<dbReference type="InterPro" id="IPR004107">
    <property type="entry name" value="Integrase_SAM-like_N"/>
</dbReference>
<dbReference type="Gene3D" id="1.10.443.10">
    <property type="entry name" value="Intergrase catalytic core"/>
    <property type="match status" value="1"/>
</dbReference>
<dbReference type="InterPro" id="IPR002104">
    <property type="entry name" value="Integrase_catalytic"/>
</dbReference>
<evidence type="ECO:0000256" key="2">
    <source>
        <dbReference type="ARBA" id="ARBA00022908"/>
    </source>
</evidence>
<dbReference type="InterPro" id="IPR050090">
    <property type="entry name" value="Tyrosine_recombinase_XerCD"/>
</dbReference>
<evidence type="ECO:0000256" key="5">
    <source>
        <dbReference type="PROSITE-ProRule" id="PRU01248"/>
    </source>
</evidence>
<organism evidence="9 10">
    <name type="scientific">Massilia aquatica</name>
    <dbReference type="NCBI Taxonomy" id="2609000"/>
    <lineage>
        <taxon>Bacteria</taxon>
        <taxon>Pseudomonadati</taxon>
        <taxon>Pseudomonadota</taxon>
        <taxon>Betaproteobacteria</taxon>
        <taxon>Burkholderiales</taxon>
        <taxon>Oxalobacteraceae</taxon>
        <taxon>Telluria group</taxon>
        <taxon>Massilia</taxon>
    </lineage>
</organism>
<keyword evidence="4" id="KW-0233">DNA recombination</keyword>
<dbReference type="InterPro" id="IPR044068">
    <property type="entry name" value="CB"/>
</dbReference>
<keyword evidence="3 5" id="KW-0238">DNA-binding</keyword>
<evidence type="ECO:0000259" key="7">
    <source>
        <dbReference type="PROSITE" id="PS51898"/>
    </source>
</evidence>
<evidence type="ECO:0000256" key="1">
    <source>
        <dbReference type="ARBA" id="ARBA00008857"/>
    </source>
</evidence>
<dbReference type="PROSITE" id="PS51898">
    <property type="entry name" value="TYR_RECOMBINASE"/>
    <property type="match status" value="1"/>
</dbReference>
<gene>
    <name evidence="9" type="ORF">F1609_21855</name>
</gene>
<dbReference type="CDD" id="cd00397">
    <property type="entry name" value="DNA_BRE_C"/>
    <property type="match status" value="1"/>
</dbReference>
<dbReference type="PANTHER" id="PTHR30349:SF64">
    <property type="entry name" value="PROPHAGE INTEGRASE INTD-RELATED"/>
    <property type="match status" value="1"/>
</dbReference>
<dbReference type="Proteomes" id="UP000819052">
    <property type="component" value="Unassembled WGS sequence"/>
</dbReference>
<evidence type="ECO:0000256" key="3">
    <source>
        <dbReference type="ARBA" id="ARBA00023125"/>
    </source>
</evidence>
<dbReference type="EMBL" id="VVIW01000015">
    <property type="protein sequence ID" value="NHZ42796.1"/>
    <property type="molecule type" value="Genomic_DNA"/>
</dbReference>
<feature type="domain" description="Core-binding (CB)" evidence="8">
    <location>
        <begin position="47"/>
        <end position="137"/>
    </location>
</feature>
<feature type="region of interest" description="Disordered" evidence="6">
    <location>
        <begin position="204"/>
        <end position="226"/>
    </location>
</feature>
<dbReference type="Pfam" id="PF00589">
    <property type="entry name" value="Phage_integrase"/>
    <property type="match status" value="1"/>
</dbReference>
<keyword evidence="10" id="KW-1185">Reference proteome</keyword>
<comment type="caution">
    <text evidence="9">The sequence shown here is derived from an EMBL/GenBank/DDBJ whole genome shotgun (WGS) entry which is preliminary data.</text>
</comment>
<dbReference type="InterPro" id="IPR010998">
    <property type="entry name" value="Integrase_recombinase_N"/>
</dbReference>
<protein>
    <submittedName>
        <fullName evidence="9">Site-specific integrase</fullName>
    </submittedName>
</protein>
<comment type="similarity">
    <text evidence="1">Belongs to the 'phage' integrase family.</text>
</comment>
<dbReference type="Gene3D" id="1.10.150.130">
    <property type="match status" value="1"/>
</dbReference>
<name>A0ABX0MFX3_9BURK</name>
<dbReference type="PROSITE" id="PS51900">
    <property type="entry name" value="CB"/>
    <property type="match status" value="1"/>
</dbReference>
<dbReference type="RefSeq" id="WP_167078796.1">
    <property type="nucleotide sequence ID" value="NZ_VVIW01000015.1"/>
</dbReference>
<keyword evidence="2" id="KW-0229">DNA integration</keyword>
<feature type="domain" description="Tyr recombinase" evidence="7">
    <location>
        <begin position="196"/>
        <end position="429"/>
    </location>
</feature>
<proteinExistence type="inferred from homology"/>
<dbReference type="InterPro" id="IPR013762">
    <property type="entry name" value="Integrase-like_cat_sf"/>
</dbReference>